<evidence type="ECO:0000313" key="2">
    <source>
        <dbReference type="Proteomes" id="UP000287651"/>
    </source>
</evidence>
<reference evidence="1 2" key="1">
    <citation type="journal article" date="2014" name="Agronomy (Basel)">
        <title>A Draft Genome Sequence for Ensete ventricosum, the Drought-Tolerant Tree Against Hunger.</title>
        <authorList>
            <person name="Harrison J."/>
            <person name="Moore K.A."/>
            <person name="Paszkiewicz K."/>
            <person name="Jones T."/>
            <person name="Grant M."/>
            <person name="Ambacheew D."/>
            <person name="Muzemil S."/>
            <person name="Studholme D.J."/>
        </authorList>
    </citation>
    <scope>NUCLEOTIDE SEQUENCE [LARGE SCALE GENOMIC DNA]</scope>
</reference>
<evidence type="ECO:0000313" key="1">
    <source>
        <dbReference type="EMBL" id="RRT75426.1"/>
    </source>
</evidence>
<proteinExistence type="predicted"/>
<gene>
    <name evidence="1" type="ORF">B296_00031246</name>
</gene>
<accession>A0A427AGU8</accession>
<dbReference type="AlphaFoldDB" id="A0A427AGU8"/>
<comment type="caution">
    <text evidence="1">The sequence shown here is derived from an EMBL/GenBank/DDBJ whole genome shotgun (WGS) entry which is preliminary data.</text>
</comment>
<dbReference type="Proteomes" id="UP000287651">
    <property type="component" value="Unassembled WGS sequence"/>
</dbReference>
<name>A0A427AGU8_ENSVE</name>
<protein>
    <submittedName>
        <fullName evidence="1">Uncharacterized protein</fullName>
    </submittedName>
</protein>
<dbReference type="EMBL" id="AMZH03002484">
    <property type="protein sequence ID" value="RRT75426.1"/>
    <property type="molecule type" value="Genomic_DNA"/>
</dbReference>
<sequence length="111" mass="12355">MLSVWPKSARPRTHLATKESLVTAGCRETASAQGLRRSRLPVKIALVGRVPRGRPLAGKGSDCLRRGWPPLRQQRWYLYRRCRKGDVALAVTSVTQDDGRQRDAMAACKGD</sequence>
<organism evidence="1 2">
    <name type="scientific">Ensete ventricosum</name>
    <name type="common">Abyssinian banana</name>
    <name type="synonym">Musa ensete</name>
    <dbReference type="NCBI Taxonomy" id="4639"/>
    <lineage>
        <taxon>Eukaryota</taxon>
        <taxon>Viridiplantae</taxon>
        <taxon>Streptophyta</taxon>
        <taxon>Embryophyta</taxon>
        <taxon>Tracheophyta</taxon>
        <taxon>Spermatophyta</taxon>
        <taxon>Magnoliopsida</taxon>
        <taxon>Liliopsida</taxon>
        <taxon>Zingiberales</taxon>
        <taxon>Musaceae</taxon>
        <taxon>Ensete</taxon>
    </lineage>
</organism>